<dbReference type="AlphaFoldDB" id="A0A397SCA4"/>
<protein>
    <submittedName>
        <fullName evidence="2">Uncharacterized protein</fullName>
    </submittedName>
</protein>
<evidence type="ECO:0000256" key="1">
    <source>
        <dbReference type="SAM" id="MobiDB-lite"/>
    </source>
</evidence>
<sequence length="66" mass="7682">MSQQSDLLFLNIQTKIGQIKLSNLTSVLRKEMPDNYSKNKSTDDNNEEEPSENEMMFNDTSFITYD</sequence>
<feature type="region of interest" description="Disordered" evidence="1">
    <location>
        <begin position="31"/>
        <end position="66"/>
    </location>
</feature>
<gene>
    <name evidence="2" type="ORF">C1645_839462</name>
</gene>
<evidence type="ECO:0000313" key="2">
    <source>
        <dbReference type="EMBL" id="RIA80004.1"/>
    </source>
</evidence>
<accession>A0A397SCA4</accession>
<proteinExistence type="predicted"/>
<reference evidence="2 3" key="1">
    <citation type="submission" date="2018-06" db="EMBL/GenBank/DDBJ databases">
        <title>Comparative genomics reveals the genomic features of Rhizophagus irregularis, R. cerebriforme, R. diaphanum and Gigaspora rosea, and their symbiotic lifestyle signature.</title>
        <authorList>
            <person name="Morin E."/>
            <person name="San Clemente H."/>
            <person name="Chen E.C.H."/>
            <person name="De La Providencia I."/>
            <person name="Hainaut M."/>
            <person name="Kuo A."/>
            <person name="Kohler A."/>
            <person name="Murat C."/>
            <person name="Tang N."/>
            <person name="Roy S."/>
            <person name="Loubradou J."/>
            <person name="Henrissat B."/>
            <person name="Grigoriev I.V."/>
            <person name="Corradi N."/>
            <person name="Roux C."/>
            <person name="Martin F.M."/>
        </authorList>
    </citation>
    <scope>NUCLEOTIDE SEQUENCE [LARGE SCALE GENOMIC DNA]</scope>
    <source>
        <strain evidence="2 3">DAOM 227022</strain>
    </source>
</reference>
<dbReference type="OrthoDB" id="2492794at2759"/>
<evidence type="ECO:0000313" key="3">
    <source>
        <dbReference type="Proteomes" id="UP000265703"/>
    </source>
</evidence>
<organism evidence="2 3">
    <name type="scientific">Glomus cerebriforme</name>
    <dbReference type="NCBI Taxonomy" id="658196"/>
    <lineage>
        <taxon>Eukaryota</taxon>
        <taxon>Fungi</taxon>
        <taxon>Fungi incertae sedis</taxon>
        <taxon>Mucoromycota</taxon>
        <taxon>Glomeromycotina</taxon>
        <taxon>Glomeromycetes</taxon>
        <taxon>Glomerales</taxon>
        <taxon>Glomeraceae</taxon>
        <taxon>Glomus</taxon>
    </lineage>
</organism>
<name>A0A397SCA4_9GLOM</name>
<keyword evidence="3" id="KW-1185">Reference proteome</keyword>
<comment type="caution">
    <text evidence="2">The sequence shown here is derived from an EMBL/GenBank/DDBJ whole genome shotgun (WGS) entry which is preliminary data.</text>
</comment>
<dbReference type="Proteomes" id="UP000265703">
    <property type="component" value="Unassembled WGS sequence"/>
</dbReference>
<dbReference type="EMBL" id="QKYT01001070">
    <property type="protein sequence ID" value="RIA80004.1"/>
    <property type="molecule type" value="Genomic_DNA"/>
</dbReference>